<keyword evidence="6" id="KW-0328">Glycosyltransferase</keyword>
<dbReference type="Pfam" id="PF01874">
    <property type="entry name" value="CitG"/>
    <property type="match status" value="1"/>
</dbReference>
<comment type="function">
    <text evidence="5">Involved in the formation of 2-(5''-phosphoribosyl)-3'-dephosphocoenzyme-A, the prosthetic group of the acyl-carrier protein of the malonate decarboxylase.</text>
</comment>
<dbReference type="Gene3D" id="1.10.4200.10">
    <property type="entry name" value="Triphosphoribosyl-dephospho-CoA protein"/>
    <property type="match status" value="2"/>
</dbReference>
<evidence type="ECO:0000256" key="3">
    <source>
        <dbReference type="ARBA" id="ARBA00022741"/>
    </source>
</evidence>
<dbReference type="EC" id="2.4.2.52" evidence="5"/>
<protein>
    <recommendedName>
        <fullName evidence="5">Probable 2-(5''-triphosphoribosyl)-3'-dephosphocoenzyme-A synthase</fullName>
        <shortName evidence="5">2-(5''-triphosphoribosyl)-3'-dephospho-CoA synthase</shortName>
        <ecNumber evidence="5">2.4.2.52</ecNumber>
    </recommendedName>
</protein>
<keyword evidence="7" id="KW-1185">Reference proteome</keyword>
<dbReference type="NCBIfam" id="TIGR03132">
    <property type="entry name" value="malonate_mdcB"/>
    <property type="match status" value="1"/>
</dbReference>
<proteinExistence type="inferred from homology"/>
<dbReference type="PANTHER" id="PTHR30201">
    <property type="entry name" value="TRIPHOSPHORIBOSYL-DEPHOSPHO-COA SYNTHASE"/>
    <property type="match status" value="1"/>
</dbReference>
<accession>A0ABU1JSL2</accession>
<comment type="caution">
    <text evidence="6">The sequence shown here is derived from an EMBL/GenBank/DDBJ whole genome shotgun (WGS) entry which is preliminary data.</text>
</comment>
<evidence type="ECO:0000256" key="5">
    <source>
        <dbReference type="HAMAP-Rule" id="MF_01883"/>
    </source>
</evidence>
<evidence type="ECO:0000313" key="6">
    <source>
        <dbReference type="EMBL" id="MDR6291616.1"/>
    </source>
</evidence>
<dbReference type="InterPro" id="IPR017555">
    <property type="entry name" value="TriPribosyl-deP-CoA_syn"/>
</dbReference>
<dbReference type="HAMAP" id="MF_01883">
    <property type="entry name" value="MdcB"/>
    <property type="match status" value="1"/>
</dbReference>
<dbReference type="NCBIfam" id="NF002315">
    <property type="entry name" value="PRK01237.1"/>
    <property type="match status" value="1"/>
</dbReference>
<dbReference type="Proteomes" id="UP001262410">
    <property type="component" value="Unassembled WGS sequence"/>
</dbReference>
<evidence type="ECO:0000256" key="1">
    <source>
        <dbReference type="ARBA" id="ARBA00001210"/>
    </source>
</evidence>
<dbReference type="RefSeq" id="WP_309796987.1">
    <property type="nucleotide sequence ID" value="NZ_JAVDPW010000007.1"/>
</dbReference>
<dbReference type="EMBL" id="JAVDPW010000007">
    <property type="protein sequence ID" value="MDR6291616.1"/>
    <property type="molecule type" value="Genomic_DNA"/>
</dbReference>
<evidence type="ECO:0000256" key="2">
    <source>
        <dbReference type="ARBA" id="ARBA00022679"/>
    </source>
</evidence>
<name>A0ABU1JSL2_9PROT</name>
<evidence type="ECO:0000256" key="4">
    <source>
        <dbReference type="ARBA" id="ARBA00022840"/>
    </source>
</evidence>
<dbReference type="InterPro" id="IPR002736">
    <property type="entry name" value="CitG"/>
</dbReference>
<sequence length="291" mass="29753">MAAAALALVDRAEAWPGVDGLADLAVWALIEEAELTPKPGLVDRRGSGAHHDLDLALLHRSARSLRPAFRDMAEAAAGRVPDRFLREDLAAIGRDGERAMMAATGGSNAHRGAIWALGLLLAGAVIAGGASPRRIGGIAGAIARNPDRFAPRAASHGTHVRDLHGVSGARGEAWDGFPHAVAVGLPALRAARGAGAGETEARLDALLAIMASLDDTCLLHRGGQGALDAAQAGARAVLAAGGTAHPAGRARLAVLDADLLARWASPGGSADLLAATLFLDCIDRRFAPWNA</sequence>
<dbReference type="GO" id="GO:0046917">
    <property type="term" value="F:triphosphoribosyl-dephospho-CoA synthase activity"/>
    <property type="evidence" value="ECO:0007669"/>
    <property type="project" value="UniProtKB-EC"/>
</dbReference>
<organism evidence="6 7">
    <name type="scientific">Inquilinus ginsengisoli</name>
    <dbReference type="NCBI Taxonomy" id="363840"/>
    <lineage>
        <taxon>Bacteria</taxon>
        <taxon>Pseudomonadati</taxon>
        <taxon>Pseudomonadota</taxon>
        <taxon>Alphaproteobacteria</taxon>
        <taxon>Rhodospirillales</taxon>
        <taxon>Rhodospirillaceae</taxon>
        <taxon>Inquilinus</taxon>
    </lineage>
</organism>
<comment type="catalytic activity">
    <reaction evidence="1 5">
        <text>3'-dephospho-CoA + ATP = 2'-(5''-triphospho-alpha-D-ribosyl)-3'-dephospho-CoA + adenine</text>
        <dbReference type="Rhea" id="RHEA:15117"/>
        <dbReference type="ChEBI" id="CHEBI:16708"/>
        <dbReference type="ChEBI" id="CHEBI:30616"/>
        <dbReference type="ChEBI" id="CHEBI:57328"/>
        <dbReference type="ChEBI" id="CHEBI:61378"/>
        <dbReference type="EC" id="2.4.2.52"/>
    </reaction>
</comment>
<keyword evidence="4 5" id="KW-0067">ATP-binding</keyword>
<comment type="similarity">
    <text evidence="5">Belongs to the CitG/MdcB family.</text>
</comment>
<evidence type="ECO:0000313" key="7">
    <source>
        <dbReference type="Proteomes" id="UP001262410"/>
    </source>
</evidence>
<gene>
    <name evidence="5" type="primary">mdcB</name>
    <name evidence="6" type="ORF">E9232_004150</name>
</gene>
<keyword evidence="2 5" id="KW-0808">Transferase</keyword>
<keyword evidence="3 5" id="KW-0547">Nucleotide-binding</keyword>
<dbReference type="PANTHER" id="PTHR30201:SF2">
    <property type="entry name" value="2-(5''-TRIPHOSPHORIBOSYL)-3'-DEPHOSPHOCOENZYME-A SYNTHASE"/>
    <property type="match status" value="1"/>
</dbReference>
<dbReference type="GO" id="GO:0016757">
    <property type="term" value="F:glycosyltransferase activity"/>
    <property type="evidence" value="ECO:0007669"/>
    <property type="project" value="UniProtKB-KW"/>
</dbReference>
<reference evidence="6 7" key="1">
    <citation type="submission" date="2023-07" db="EMBL/GenBank/DDBJ databases">
        <title>Sorghum-associated microbial communities from plants grown in Nebraska, USA.</title>
        <authorList>
            <person name="Schachtman D."/>
        </authorList>
    </citation>
    <scope>NUCLEOTIDE SEQUENCE [LARGE SCALE GENOMIC DNA]</scope>
    <source>
        <strain evidence="6 7">584</strain>
    </source>
</reference>